<reference evidence="2 3" key="1">
    <citation type="submission" date="2018-04" db="EMBL/GenBank/DDBJ databases">
        <title>Genomic Encyclopedia of Archaeal and Bacterial Type Strains, Phase II (KMG-II): from individual species to whole genera.</title>
        <authorList>
            <person name="Goeker M."/>
        </authorList>
    </citation>
    <scope>NUCLEOTIDE SEQUENCE [LARGE SCALE GENOMIC DNA]</scope>
    <source>
        <strain evidence="2 3">DSM 28823</strain>
    </source>
</reference>
<organism evidence="2 3">
    <name type="scientific">Mangrovibacterium marinum</name>
    <dbReference type="NCBI Taxonomy" id="1639118"/>
    <lineage>
        <taxon>Bacteria</taxon>
        <taxon>Pseudomonadati</taxon>
        <taxon>Bacteroidota</taxon>
        <taxon>Bacteroidia</taxon>
        <taxon>Marinilabiliales</taxon>
        <taxon>Prolixibacteraceae</taxon>
        <taxon>Mangrovibacterium</taxon>
    </lineage>
</organism>
<sequence length="72" mass="8155">MTRIVRLTTNYSRSRSHSVQSSPFGELEGGFPSHPRDVGKCTKAANFEFPITNIQYRMRNRETTLPQTPKGA</sequence>
<feature type="region of interest" description="Disordered" evidence="1">
    <location>
        <begin position="1"/>
        <end position="32"/>
    </location>
</feature>
<dbReference type="EMBL" id="QAAD01000009">
    <property type="protein sequence ID" value="PTN08274.1"/>
    <property type="molecule type" value="Genomic_DNA"/>
</dbReference>
<accession>A0A2T5C0Y1</accession>
<dbReference type="Proteomes" id="UP000243525">
    <property type="component" value="Unassembled WGS sequence"/>
</dbReference>
<protein>
    <submittedName>
        <fullName evidence="2">Uncharacterized protein</fullName>
    </submittedName>
</protein>
<evidence type="ECO:0000313" key="2">
    <source>
        <dbReference type="EMBL" id="PTN08274.1"/>
    </source>
</evidence>
<evidence type="ECO:0000313" key="3">
    <source>
        <dbReference type="Proteomes" id="UP000243525"/>
    </source>
</evidence>
<name>A0A2T5C0Y1_9BACT</name>
<gene>
    <name evidence="2" type="ORF">C8N47_1098</name>
</gene>
<keyword evidence="3" id="KW-1185">Reference proteome</keyword>
<proteinExistence type="predicted"/>
<comment type="caution">
    <text evidence="2">The sequence shown here is derived from an EMBL/GenBank/DDBJ whole genome shotgun (WGS) entry which is preliminary data.</text>
</comment>
<evidence type="ECO:0000256" key="1">
    <source>
        <dbReference type="SAM" id="MobiDB-lite"/>
    </source>
</evidence>
<dbReference type="AlphaFoldDB" id="A0A2T5C0Y1"/>